<reference evidence="1" key="1">
    <citation type="submission" date="2021-06" db="EMBL/GenBank/DDBJ databases">
        <authorList>
            <person name="Hodson N. C."/>
            <person name="Mongue J. A."/>
            <person name="Jaron S. K."/>
        </authorList>
    </citation>
    <scope>NUCLEOTIDE SEQUENCE</scope>
</reference>
<evidence type="ECO:0000313" key="2">
    <source>
        <dbReference type="Proteomes" id="UP000708208"/>
    </source>
</evidence>
<gene>
    <name evidence="1" type="ORF">AFUS01_LOCUS42113</name>
</gene>
<dbReference type="Proteomes" id="UP000708208">
    <property type="component" value="Unassembled WGS sequence"/>
</dbReference>
<dbReference type="AlphaFoldDB" id="A0A8J2LH80"/>
<comment type="caution">
    <text evidence="1">The sequence shown here is derived from an EMBL/GenBank/DDBJ whole genome shotgun (WGS) entry which is preliminary data.</text>
</comment>
<keyword evidence="2" id="KW-1185">Reference proteome</keyword>
<dbReference type="EMBL" id="CAJVCH010565047">
    <property type="protein sequence ID" value="CAG7832429.1"/>
    <property type="molecule type" value="Genomic_DNA"/>
</dbReference>
<sequence length="91" mass="10746">MSIPVHIQFTCKVFTLIRSIYTLTVSSVGCSILYRTNEGIFFRYDNSIYLDQLAGASFSTMFEYNFRVPNNKIQIQHFIRALFPLLFTYRR</sequence>
<organism evidence="1 2">
    <name type="scientific">Allacma fusca</name>
    <dbReference type="NCBI Taxonomy" id="39272"/>
    <lineage>
        <taxon>Eukaryota</taxon>
        <taxon>Metazoa</taxon>
        <taxon>Ecdysozoa</taxon>
        <taxon>Arthropoda</taxon>
        <taxon>Hexapoda</taxon>
        <taxon>Collembola</taxon>
        <taxon>Symphypleona</taxon>
        <taxon>Sminthuridae</taxon>
        <taxon>Allacma</taxon>
    </lineage>
</organism>
<evidence type="ECO:0000313" key="1">
    <source>
        <dbReference type="EMBL" id="CAG7832429.1"/>
    </source>
</evidence>
<accession>A0A8J2LH80</accession>
<name>A0A8J2LH80_9HEXA</name>
<protein>
    <submittedName>
        <fullName evidence="1">Uncharacterized protein</fullName>
    </submittedName>
</protein>
<proteinExistence type="predicted"/>